<proteinExistence type="predicted"/>
<protein>
    <submittedName>
        <fullName evidence="1">Uncharacterized protein</fullName>
    </submittedName>
</protein>
<dbReference type="GeneID" id="45698411"/>
<dbReference type="RefSeq" id="WP_015876175.1">
    <property type="nucleotide sequence ID" value="NZ_CP021074.1"/>
</dbReference>
<dbReference type="EMBL" id="CP065601">
    <property type="protein sequence ID" value="QPQ93124.1"/>
    <property type="molecule type" value="Genomic_DNA"/>
</dbReference>
<evidence type="ECO:0000313" key="4">
    <source>
        <dbReference type="Proteomes" id="UP001056386"/>
    </source>
</evidence>
<reference evidence="1 3" key="1">
    <citation type="submission" date="2020-12" db="EMBL/GenBank/DDBJ databases">
        <title>FDA dAtabase for Regulatory Grade micrObial Sequences (FDA-ARGOS): Supporting development and validation of Infectious Disease Dx tests.</title>
        <authorList>
            <person name="Minogue T."/>
            <person name="Wolcott M."/>
            <person name="Wasieloski L."/>
            <person name="Aguilar W."/>
            <person name="Moore D."/>
            <person name="Jaissle J."/>
            <person name="Tallon L."/>
            <person name="Sadzewicz L."/>
            <person name="Zhao X."/>
            <person name="Boylan J."/>
            <person name="Ott S."/>
            <person name="Bowen H."/>
            <person name="Vavikolanu K."/>
            <person name="Mehta A."/>
            <person name="Aluvathingal J."/>
            <person name="Nadendla S."/>
            <person name="Yan Y."/>
            <person name="Sichtig H."/>
        </authorList>
    </citation>
    <scope>NUCLEOTIDE SEQUENCE [LARGE SCALE GENOMIC DNA]</scope>
    <source>
        <strain evidence="1 3">FDAARGOS_949</strain>
    </source>
</reference>
<name>A0AAP9Y3E3_BURGL</name>
<dbReference type="Proteomes" id="UP000594892">
    <property type="component" value="Chromosome 2"/>
</dbReference>
<sequence length="621" mass="67653">MQEDPLVRSVRRRFSRALTATINDAPSYPAVRVAVLTTLSELWARLLSLVEMLRQDLKLDPAQPLLYFYMKGGNAFECVVNPAGPAATQNGGGASDWDTQIVVDPWAPLPLQNHVYSLVEDLILDALRDCASEIARWNPEIVSPEELLYQDGAAAPAYRYMAELDDPQTIRQVFDPKRIGLWLNTSRKLSDRAMPGAALPGLIFNDAIEPFLLFRLGYTWHARPLDWPAPAFPGAALGPAIERPLLMELIDVTLPRRNTVEAVEVWEDLESGHVQVAPTPVSLQYQGTTHTVLLPLPSLAYHFDEQALMLSEVAAGVSKSVDKVMSRFNRLAQIYALPGAPLAAYQAAMAAMAGVTVAQLAVLPAPVASVTATLGAHGAGAVLAAAPGSPQYLALSMMYVIAARQIQYRGEACRAGRHLLNQVIGMLPPTAIAEAAASDDLALYSMVVRNGYLDSRRFPASGIDMSAWLRVQNPAQLEDTAQQLRSNLPGWLSEFAAQAANAAPNPTEAWITQTFFGKVLRVERRYHTTLRSAGMSREATLVVFADDRAAAVITLTAATPGEAPFSPDPLLPDVLLASVVDQAEQRKLSAAMIKDFCIRNALAKQLTLLEWLFPSIWRPQP</sequence>
<organism evidence="1 3">
    <name type="scientific">Burkholderia glumae</name>
    <name type="common">Pseudomonas glumae</name>
    <dbReference type="NCBI Taxonomy" id="337"/>
    <lineage>
        <taxon>Bacteria</taxon>
        <taxon>Pseudomonadati</taxon>
        <taxon>Pseudomonadota</taxon>
        <taxon>Betaproteobacteria</taxon>
        <taxon>Burkholderiales</taxon>
        <taxon>Burkholderiaceae</taxon>
        <taxon>Burkholderia</taxon>
    </lineage>
</organism>
<dbReference type="AlphaFoldDB" id="A0AAP9Y3E3"/>
<keyword evidence="4" id="KW-1185">Reference proteome</keyword>
<evidence type="ECO:0000313" key="3">
    <source>
        <dbReference type="Proteomes" id="UP000594892"/>
    </source>
</evidence>
<accession>A0AAP9Y3E3</accession>
<reference evidence="2" key="2">
    <citation type="submission" date="2022-06" db="EMBL/GenBank/DDBJ databases">
        <title>Draft genome sequence of Burkholderia glumae strain GR20004 isolated from rice panicle showing bacterial panicle blight.</title>
        <authorList>
            <person name="Choi S.Y."/>
            <person name="Lee Y.H."/>
        </authorList>
    </citation>
    <scope>NUCLEOTIDE SEQUENCE</scope>
    <source>
        <strain evidence="2">GR20004</strain>
    </source>
</reference>
<dbReference type="EMBL" id="CP099587">
    <property type="protein sequence ID" value="USS47363.1"/>
    <property type="molecule type" value="Genomic_DNA"/>
</dbReference>
<gene>
    <name evidence="1" type="ORF">I6H06_12560</name>
    <name evidence="2" type="ORF">NFI99_21185</name>
</gene>
<evidence type="ECO:0000313" key="1">
    <source>
        <dbReference type="EMBL" id="QPQ93124.1"/>
    </source>
</evidence>
<dbReference type="Proteomes" id="UP001056386">
    <property type="component" value="Chromosome 1"/>
</dbReference>
<evidence type="ECO:0000313" key="2">
    <source>
        <dbReference type="EMBL" id="USS47363.1"/>
    </source>
</evidence>